<evidence type="ECO:0000256" key="1">
    <source>
        <dbReference type="SAM" id="Phobius"/>
    </source>
</evidence>
<evidence type="ECO:0000313" key="3">
    <source>
        <dbReference type="Proteomes" id="UP001165576"/>
    </source>
</evidence>
<keyword evidence="1" id="KW-1133">Transmembrane helix</keyword>
<organism evidence="2 3">
    <name type="scientific">Bombella pluederhausensis</name>
    <dbReference type="NCBI Taxonomy" id="2967336"/>
    <lineage>
        <taxon>Bacteria</taxon>
        <taxon>Pseudomonadati</taxon>
        <taxon>Pseudomonadota</taxon>
        <taxon>Alphaproteobacteria</taxon>
        <taxon>Acetobacterales</taxon>
        <taxon>Acetobacteraceae</taxon>
        <taxon>Bombella</taxon>
    </lineage>
</organism>
<protein>
    <submittedName>
        <fullName evidence="2">Capsule biosynthesis protein</fullName>
    </submittedName>
</protein>
<feature type="transmembrane region" description="Helical" evidence="1">
    <location>
        <begin position="52"/>
        <end position="73"/>
    </location>
</feature>
<sequence length="411" mass="46155">MSEPTMERVQETSVAISSKSLDGVNRGFRERGPQGLFLSFFNKIKKWIVHRWVFFCVVLLPTLLMGVYLWGIAAPQYVSETHFLVRGKSNSGSTLGGLGSLLDSGHGGTQDTYAIQDYMMSRDALRMLISKADLRGVFNRPGADFFAKFPSLFTRNDFESFYDFYRGHVKAQIDEETGISHLTVRTFSAQDSQYVAQILLDAGEKLVNEMNARQRYNTLHAAQVELDASLKELHDIEMQLARYRYENQIIDPMKQATPMIGTAFSLESTLSMIEAEKKQLDRIAPDSPLRKVYAQRINSIKAQMERAQEHITGEKGSSVSLVPKLLGYDELEEKKVIVEKKIAAEASALEVAKAQANRQMLYVTVVAQPDLPDYPAYPRNFATIVVTFLTMLMLFAIGSLLVSGAKEHALK</sequence>
<keyword evidence="3" id="KW-1185">Reference proteome</keyword>
<reference evidence="2" key="1">
    <citation type="submission" date="2022-07" db="EMBL/GenBank/DDBJ databases">
        <title>Bombella genomes.</title>
        <authorList>
            <person name="Harer L."/>
            <person name="Styblova S."/>
            <person name="Ehrmann M."/>
        </authorList>
    </citation>
    <scope>NUCLEOTIDE SEQUENCE</scope>
    <source>
        <strain evidence="2">TMW 2.2543</strain>
    </source>
</reference>
<dbReference type="Proteomes" id="UP001165576">
    <property type="component" value="Unassembled WGS sequence"/>
</dbReference>
<gene>
    <name evidence="2" type="ORF">NQF86_02920</name>
</gene>
<proteinExistence type="predicted"/>
<keyword evidence="1" id="KW-0812">Transmembrane</keyword>
<dbReference type="RefSeq" id="WP_266116099.1">
    <property type="nucleotide sequence ID" value="NZ_JANIDY010000001.1"/>
</dbReference>
<comment type="caution">
    <text evidence="2">The sequence shown here is derived from an EMBL/GenBank/DDBJ whole genome shotgun (WGS) entry which is preliminary data.</text>
</comment>
<accession>A0ABT3WHC4</accession>
<keyword evidence="1" id="KW-0472">Membrane</keyword>
<dbReference type="PANTHER" id="PTHR32309:SF13">
    <property type="entry name" value="FERRIC ENTEROBACTIN TRANSPORT PROTEIN FEPE"/>
    <property type="match status" value="1"/>
</dbReference>
<dbReference type="InterPro" id="IPR050445">
    <property type="entry name" value="Bact_polysacc_biosynth/exp"/>
</dbReference>
<dbReference type="EMBL" id="JANIDY010000001">
    <property type="protein sequence ID" value="MCX5617625.1"/>
    <property type="molecule type" value="Genomic_DNA"/>
</dbReference>
<name>A0ABT3WHC4_9PROT</name>
<dbReference type="PANTHER" id="PTHR32309">
    <property type="entry name" value="TYROSINE-PROTEIN KINASE"/>
    <property type="match status" value="1"/>
</dbReference>
<evidence type="ECO:0000313" key="2">
    <source>
        <dbReference type="EMBL" id="MCX5617625.1"/>
    </source>
</evidence>
<feature type="transmembrane region" description="Helical" evidence="1">
    <location>
        <begin position="381"/>
        <end position="402"/>
    </location>
</feature>